<evidence type="ECO:0000313" key="2">
    <source>
        <dbReference type="EMBL" id="MCY1008972.1"/>
    </source>
</evidence>
<dbReference type="EMBL" id="JAPNKE010000002">
    <property type="protein sequence ID" value="MCY1008972.1"/>
    <property type="molecule type" value="Genomic_DNA"/>
</dbReference>
<feature type="region of interest" description="Disordered" evidence="1">
    <location>
        <begin position="1"/>
        <end position="117"/>
    </location>
</feature>
<dbReference type="Proteomes" id="UP001150924">
    <property type="component" value="Unassembled WGS sequence"/>
</dbReference>
<evidence type="ECO:0000256" key="1">
    <source>
        <dbReference type="SAM" id="MobiDB-lite"/>
    </source>
</evidence>
<accession>A0A9X3ERG5</accession>
<feature type="compositionally biased region" description="Low complexity" evidence="1">
    <location>
        <begin position="31"/>
        <end position="46"/>
    </location>
</feature>
<reference evidence="2" key="1">
    <citation type="submission" date="2022-11" db="EMBL/GenBank/DDBJ databases">
        <title>Minimal conservation of predation-associated metabolite biosynthetic gene clusters underscores biosynthetic potential of Myxococcota including descriptions for ten novel species: Archangium lansinium sp. nov., Myxococcus landrumus sp. nov., Nannocystis bai.</title>
        <authorList>
            <person name="Ahearne A."/>
            <person name="Stevens C."/>
            <person name="Phillips K."/>
        </authorList>
    </citation>
    <scope>NUCLEOTIDE SEQUENCE</scope>
    <source>
        <strain evidence="2">Na p29</strain>
    </source>
</reference>
<dbReference type="AlphaFoldDB" id="A0A9X3ERG5"/>
<dbReference type="RefSeq" id="WP_267771625.1">
    <property type="nucleotide sequence ID" value="NZ_JAPNKE010000002.1"/>
</dbReference>
<proteinExistence type="predicted"/>
<name>A0A9X3ERG5_9BACT</name>
<evidence type="ECO:0000313" key="3">
    <source>
        <dbReference type="Proteomes" id="UP001150924"/>
    </source>
</evidence>
<organism evidence="2 3">
    <name type="scientific">Nannocystis pusilla</name>
    <dbReference type="NCBI Taxonomy" id="889268"/>
    <lineage>
        <taxon>Bacteria</taxon>
        <taxon>Pseudomonadati</taxon>
        <taxon>Myxococcota</taxon>
        <taxon>Polyangia</taxon>
        <taxon>Nannocystales</taxon>
        <taxon>Nannocystaceae</taxon>
        <taxon>Nannocystis</taxon>
    </lineage>
</organism>
<comment type="caution">
    <text evidence="2">The sequence shown here is derived from an EMBL/GenBank/DDBJ whole genome shotgun (WGS) entry which is preliminary data.</text>
</comment>
<keyword evidence="3" id="KW-1185">Reference proteome</keyword>
<protein>
    <submittedName>
        <fullName evidence="2">Uncharacterized protein</fullName>
    </submittedName>
</protein>
<sequence>MSWATLLTFVGGCPTDDTGIGSATDGGPGTGDTSTPATETAAEPTTYSGVSGSMGDDLTGWQTTGTTDPVGPCGADPLCGIPPEEHEPTPKPDGLPSPSPASTTTRARRRSTTGSAR</sequence>
<gene>
    <name evidence="2" type="ORF">OV079_26125</name>
</gene>